<comment type="similarity">
    <text evidence="6">Belongs to the Aux/IAA family.</text>
</comment>
<dbReference type="PANTHER" id="PTHR31384">
    <property type="entry name" value="AUXIN RESPONSE FACTOR 4-RELATED"/>
    <property type="match status" value="1"/>
</dbReference>
<evidence type="ECO:0000313" key="10">
    <source>
        <dbReference type="Proteomes" id="UP001370490"/>
    </source>
</evidence>
<evidence type="ECO:0000256" key="7">
    <source>
        <dbReference type="SAM" id="MobiDB-lite"/>
    </source>
</evidence>
<dbReference type="InterPro" id="IPR033389">
    <property type="entry name" value="AUX/IAA_dom"/>
</dbReference>
<sequence length="465" mass="51374">MNADARDDATNGLMWLRGETGEHGLHSLNIQNVGMLPWMQQRIDPAILGNDPNQHYQAMLAASLQNLGSGVPLKQPLMQFQQPFPYLQQSGIHNSLLQQQQQQQQQHVVQHSMSDQVLHAQTQILPDNLPRQLLQQQTNNQLEAPTRQQQQHTYCESFQIANDPQQQRQQLNLPSRSFQKTDFTDSNAKFSASLNSSSIQKMLGTLGPEGSGNLLNFSRSGQSMLSEQPSQQPWTPKLSPHANALSNSMSVAYAGKDTLVEPENCSLDAQNHTLFGVNIDSSGLLLPTTVPSFCNSSTEADVSSMPLGTTGFQNSLYGMQDSSEILHGAGQVDSPTPTRTFVKVYKSGSVGRSLDITRFSSYHELREELGQMFGIEGKLEDPLRSGWQLVFVDRENDVLLLGDDPWDSFVNNVWCIKILSPEDVQKMEKPGSESFVPNACQRMSSADGDAQDLVSGLPSIGSLDY</sequence>
<dbReference type="SUPFAM" id="SSF54277">
    <property type="entry name" value="CAD &amp; PB1 domains"/>
    <property type="match status" value="1"/>
</dbReference>
<dbReference type="AlphaFoldDB" id="A0AAN8UBI4"/>
<dbReference type="InterPro" id="IPR053793">
    <property type="entry name" value="PB1-like"/>
</dbReference>
<accession>A0AAN8UBI4</accession>
<evidence type="ECO:0000256" key="6">
    <source>
        <dbReference type="RuleBase" id="RU004549"/>
    </source>
</evidence>
<name>A0AAN8UBI4_9MAGN</name>
<feature type="compositionally biased region" description="Polar residues" evidence="7">
    <location>
        <begin position="218"/>
        <end position="234"/>
    </location>
</feature>
<comment type="function">
    <text evidence="6">Aux/IAA proteins are short-lived transcriptional factors that function as repressors of early auxin response genes at low auxin concentrations.</text>
</comment>
<protein>
    <recommendedName>
        <fullName evidence="6">Auxin-responsive protein</fullName>
    </recommendedName>
</protein>
<keyword evidence="10" id="KW-1185">Reference proteome</keyword>
<dbReference type="Proteomes" id="UP001370490">
    <property type="component" value="Unassembled WGS sequence"/>
</dbReference>
<dbReference type="EMBL" id="JBAMMX010000027">
    <property type="protein sequence ID" value="KAK6912365.1"/>
    <property type="molecule type" value="Genomic_DNA"/>
</dbReference>
<reference evidence="9 10" key="1">
    <citation type="submission" date="2023-12" db="EMBL/GenBank/DDBJ databases">
        <title>A high-quality genome assembly for Dillenia turbinata (Dilleniales).</title>
        <authorList>
            <person name="Chanderbali A."/>
        </authorList>
    </citation>
    <scope>NUCLEOTIDE SEQUENCE [LARGE SCALE GENOMIC DNA]</scope>
    <source>
        <strain evidence="9">LSX21</strain>
        <tissue evidence="9">Leaf</tissue>
    </source>
</reference>
<feature type="region of interest" description="Disordered" evidence="7">
    <location>
        <begin position="218"/>
        <end position="237"/>
    </location>
</feature>
<keyword evidence="3 6" id="KW-0804">Transcription</keyword>
<evidence type="ECO:0000259" key="8">
    <source>
        <dbReference type="PROSITE" id="PS51745"/>
    </source>
</evidence>
<evidence type="ECO:0000256" key="1">
    <source>
        <dbReference type="ARBA" id="ARBA00004123"/>
    </source>
</evidence>
<dbReference type="PANTHER" id="PTHR31384:SF3">
    <property type="entry name" value="AUXIN RESPONSE FACTOR 8"/>
    <property type="match status" value="1"/>
</dbReference>
<keyword evidence="6" id="KW-0678">Repressor</keyword>
<dbReference type="GO" id="GO:0005634">
    <property type="term" value="C:nucleus"/>
    <property type="evidence" value="ECO:0007669"/>
    <property type="project" value="UniProtKB-SubCell"/>
</dbReference>
<dbReference type="GO" id="GO:0006355">
    <property type="term" value="P:regulation of DNA-templated transcription"/>
    <property type="evidence" value="ECO:0007669"/>
    <property type="project" value="InterPro"/>
</dbReference>
<evidence type="ECO:0000256" key="3">
    <source>
        <dbReference type="ARBA" id="ARBA00023163"/>
    </source>
</evidence>
<dbReference type="Pfam" id="PF02309">
    <property type="entry name" value="AUX_IAA"/>
    <property type="match status" value="1"/>
</dbReference>
<keyword evidence="5 6" id="KW-0927">Auxin signaling pathway</keyword>
<evidence type="ECO:0000256" key="2">
    <source>
        <dbReference type="ARBA" id="ARBA00023015"/>
    </source>
</evidence>
<dbReference type="Gene3D" id="3.10.20.90">
    <property type="entry name" value="Phosphatidylinositol 3-kinase Catalytic Subunit, Chain A, domain 1"/>
    <property type="match status" value="1"/>
</dbReference>
<organism evidence="9 10">
    <name type="scientific">Dillenia turbinata</name>
    <dbReference type="NCBI Taxonomy" id="194707"/>
    <lineage>
        <taxon>Eukaryota</taxon>
        <taxon>Viridiplantae</taxon>
        <taxon>Streptophyta</taxon>
        <taxon>Embryophyta</taxon>
        <taxon>Tracheophyta</taxon>
        <taxon>Spermatophyta</taxon>
        <taxon>Magnoliopsida</taxon>
        <taxon>eudicotyledons</taxon>
        <taxon>Gunneridae</taxon>
        <taxon>Pentapetalae</taxon>
        <taxon>Dilleniales</taxon>
        <taxon>Dilleniaceae</taxon>
        <taxon>Dillenia</taxon>
    </lineage>
</organism>
<keyword evidence="2 6" id="KW-0805">Transcription regulation</keyword>
<comment type="subcellular location">
    <subcellularLocation>
        <location evidence="1 6">Nucleus</location>
    </subcellularLocation>
</comment>
<dbReference type="GO" id="GO:0009734">
    <property type="term" value="P:auxin-activated signaling pathway"/>
    <property type="evidence" value="ECO:0007669"/>
    <property type="project" value="UniProtKB-UniRule"/>
</dbReference>
<comment type="caution">
    <text evidence="9">The sequence shown here is derived from an EMBL/GenBank/DDBJ whole genome shotgun (WGS) entry which is preliminary data.</text>
</comment>
<gene>
    <name evidence="9" type="ORF">RJ641_021966</name>
</gene>
<evidence type="ECO:0000313" key="9">
    <source>
        <dbReference type="EMBL" id="KAK6912365.1"/>
    </source>
</evidence>
<feature type="domain" description="PB1" evidence="8">
    <location>
        <begin position="339"/>
        <end position="423"/>
    </location>
</feature>
<evidence type="ECO:0000256" key="4">
    <source>
        <dbReference type="ARBA" id="ARBA00023242"/>
    </source>
</evidence>
<comment type="subunit">
    <text evidence="6">Homodimers and heterodimers.</text>
</comment>
<dbReference type="PROSITE" id="PS51745">
    <property type="entry name" value="PB1"/>
    <property type="match status" value="1"/>
</dbReference>
<dbReference type="InterPro" id="IPR044835">
    <property type="entry name" value="ARF_plant"/>
</dbReference>
<keyword evidence="4 6" id="KW-0539">Nucleus</keyword>
<dbReference type="FunFam" id="3.10.20.90:FF:000047">
    <property type="entry name" value="Auxin response factor"/>
    <property type="match status" value="1"/>
</dbReference>
<proteinExistence type="inferred from homology"/>
<dbReference type="GO" id="GO:0003677">
    <property type="term" value="F:DNA binding"/>
    <property type="evidence" value="ECO:0007669"/>
    <property type="project" value="InterPro"/>
</dbReference>
<evidence type="ECO:0000256" key="5">
    <source>
        <dbReference type="ARBA" id="ARBA00023294"/>
    </source>
</evidence>